<name>A0A1M7RLR4_9ACTN</name>
<protein>
    <submittedName>
        <fullName evidence="3">Clp amino terminal domain-containing protein, pathogenicity island component</fullName>
    </submittedName>
</protein>
<evidence type="ECO:0000259" key="2">
    <source>
        <dbReference type="Pfam" id="PF02861"/>
    </source>
</evidence>
<dbReference type="Proteomes" id="UP000184440">
    <property type="component" value="Unassembled WGS sequence"/>
</dbReference>
<dbReference type="EMBL" id="FRCS01000021">
    <property type="protein sequence ID" value="SHN47253.1"/>
    <property type="molecule type" value="Genomic_DNA"/>
</dbReference>
<gene>
    <name evidence="3" type="ORF">SAMN05443668_121101</name>
</gene>
<dbReference type="RefSeq" id="WP_073264897.1">
    <property type="nucleotide sequence ID" value="NZ_FRCS01000021.1"/>
</dbReference>
<dbReference type="OrthoDB" id="5115007at2"/>
<feature type="domain" description="Clp R" evidence="2">
    <location>
        <begin position="104"/>
        <end position="166"/>
    </location>
</feature>
<evidence type="ECO:0000313" key="4">
    <source>
        <dbReference type="Proteomes" id="UP000184440"/>
    </source>
</evidence>
<dbReference type="Pfam" id="PF02861">
    <property type="entry name" value="Clp_N"/>
    <property type="match status" value="1"/>
</dbReference>
<proteinExistence type="predicted"/>
<reference evidence="3 4" key="1">
    <citation type="submission" date="2016-11" db="EMBL/GenBank/DDBJ databases">
        <authorList>
            <person name="Jaros S."/>
            <person name="Januszkiewicz K."/>
            <person name="Wedrychowicz H."/>
        </authorList>
    </citation>
    <scope>NUCLEOTIDE SEQUENCE [LARGE SCALE GENOMIC DNA]</scope>
    <source>
        <strain evidence="3 4">DSM 46144</strain>
    </source>
</reference>
<feature type="region of interest" description="Disordered" evidence="1">
    <location>
        <begin position="79"/>
        <end position="104"/>
    </location>
</feature>
<dbReference type="AlphaFoldDB" id="A0A1M7RLR4"/>
<dbReference type="STRING" id="134849.SAMN05443668_121101"/>
<sequence length="168" mass="17321">MSLRTKFADMSLMKTLFTAAEQEAARTGEGPPAAEHLLLAALALPDDSGRRALGTFDRTADDVRNAIGAVHADALRSVGVEAGPDGRGSVSTPAPPSRGPYRSTGSLQVAFQRAVELSKRDGASGIRAAHLVIAVAEPEHGTTARVMEHLGVDRAALITAASEALTAG</sequence>
<evidence type="ECO:0000313" key="3">
    <source>
        <dbReference type="EMBL" id="SHN47253.1"/>
    </source>
</evidence>
<organism evidence="3 4">
    <name type="scientific">Cryptosporangium aurantiacum</name>
    <dbReference type="NCBI Taxonomy" id="134849"/>
    <lineage>
        <taxon>Bacteria</taxon>
        <taxon>Bacillati</taxon>
        <taxon>Actinomycetota</taxon>
        <taxon>Actinomycetes</taxon>
        <taxon>Cryptosporangiales</taxon>
        <taxon>Cryptosporangiaceae</taxon>
        <taxon>Cryptosporangium</taxon>
    </lineage>
</organism>
<dbReference type="SUPFAM" id="SSF81923">
    <property type="entry name" value="Double Clp-N motif"/>
    <property type="match status" value="1"/>
</dbReference>
<evidence type="ECO:0000256" key="1">
    <source>
        <dbReference type="SAM" id="MobiDB-lite"/>
    </source>
</evidence>
<dbReference type="Gene3D" id="1.10.1780.10">
    <property type="entry name" value="Clp, N-terminal domain"/>
    <property type="match status" value="1"/>
</dbReference>
<dbReference type="InterPro" id="IPR004176">
    <property type="entry name" value="Clp_R_N"/>
</dbReference>
<keyword evidence="4" id="KW-1185">Reference proteome</keyword>
<dbReference type="InterPro" id="IPR036628">
    <property type="entry name" value="Clp_N_dom_sf"/>
</dbReference>
<accession>A0A1M7RLR4</accession>